<dbReference type="EMBL" id="CP145316">
    <property type="protein sequence ID" value="XAM17320.1"/>
    <property type="molecule type" value="Genomic_DNA"/>
</dbReference>
<evidence type="ECO:0000313" key="1">
    <source>
        <dbReference type="EMBL" id="XAM17320.1"/>
    </source>
</evidence>
<sequence length="227" mass="25411">MKLFELIIALSLVAILFIFLPKGSNNHSLEVAHSSLITHLKTLQFTALSDDSTYLQAAATQDMLKAYPSLNANSLLIHHHNAMWQVQFHLGKIYTTYSYSFYIDTPRRATTTDFDSRPMAGDIILKNMERKCLSAYNNTNTAQECKNNALALVRLGEFFGIDGILIEADGFCKEREGARVYFDRYGAPYCGRIPTPLLSAFKITLLKGAYSKHLCILPQSGLITSQC</sequence>
<organism evidence="1 2">
    <name type="scientific">Helicobacter mastomyrinus</name>
    <dbReference type="NCBI Taxonomy" id="287948"/>
    <lineage>
        <taxon>Bacteria</taxon>
        <taxon>Pseudomonadati</taxon>
        <taxon>Campylobacterota</taxon>
        <taxon>Epsilonproteobacteria</taxon>
        <taxon>Campylobacterales</taxon>
        <taxon>Helicobacteraceae</taxon>
        <taxon>Helicobacter</taxon>
    </lineage>
</organism>
<gene>
    <name evidence="1" type="ORF">V3I05_06425</name>
</gene>
<protein>
    <submittedName>
        <fullName evidence="1">Uncharacterized protein</fullName>
    </submittedName>
</protein>
<evidence type="ECO:0000313" key="2">
    <source>
        <dbReference type="Proteomes" id="UP001434737"/>
    </source>
</evidence>
<proteinExistence type="predicted"/>
<dbReference type="RefSeq" id="WP_300449722.1">
    <property type="nucleotide sequence ID" value="NZ_CP145316.1"/>
</dbReference>
<accession>A0ABZ3F544</accession>
<name>A0ABZ3F544_9HELI</name>
<dbReference type="Proteomes" id="UP001434737">
    <property type="component" value="Chromosome"/>
</dbReference>
<reference evidence="1 2" key="1">
    <citation type="submission" date="2024-02" db="EMBL/GenBank/DDBJ databases">
        <title>Genome and pathogenicity analysis of Helicobacter mastomyrinus isolated from mice.</title>
        <authorList>
            <person name="Zhu L."/>
        </authorList>
    </citation>
    <scope>NUCLEOTIDE SEQUENCE [LARGE SCALE GENOMIC DNA]</scope>
    <source>
        <strain evidence="1 2">Hm-17</strain>
    </source>
</reference>
<keyword evidence="2" id="KW-1185">Reference proteome</keyword>